<proteinExistence type="inferred from homology"/>
<evidence type="ECO:0000313" key="6">
    <source>
        <dbReference type="EMBL" id="PSV47640.1"/>
    </source>
</evidence>
<evidence type="ECO:0000256" key="1">
    <source>
        <dbReference type="ARBA" id="ARBA00009437"/>
    </source>
</evidence>
<dbReference type="RefSeq" id="WP_107253798.1">
    <property type="nucleotide sequence ID" value="NZ_PYOC01000003.1"/>
</dbReference>
<keyword evidence="2" id="KW-0805">Transcription regulation</keyword>
<dbReference type="SUPFAM" id="SSF46785">
    <property type="entry name" value="Winged helix' DNA-binding domain"/>
    <property type="match status" value="1"/>
</dbReference>
<protein>
    <submittedName>
        <fullName evidence="6">LysR family transcriptional regulator</fullName>
    </submittedName>
</protein>
<keyword evidence="3" id="KW-0238">DNA-binding</keyword>
<dbReference type="InterPro" id="IPR005119">
    <property type="entry name" value="LysR_subst-bd"/>
</dbReference>
<accession>A0A2T3L9I9</accession>
<evidence type="ECO:0000259" key="5">
    <source>
        <dbReference type="PROSITE" id="PS50931"/>
    </source>
</evidence>
<dbReference type="FunFam" id="3.40.190.290:FF:000001">
    <property type="entry name" value="Transcriptional regulator, LysR family"/>
    <property type="match status" value="1"/>
</dbReference>
<dbReference type="GO" id="GO:0043565">
    <property type="term" value="F:sequence-specific DNA binding"/>
    <property type="evidence" value="ECO:0007669"/>
    <property type="project" value="TreeGrafter"/>
</dbReference>
<gene>
    <name evidence="6" type="ORF">C9J47_12320</name>
</gene>
<dbReference type="EMBL" id="PYOC01000003">
    <property type="protein sequence ID" value="PSV47640.1"/>
    <property type="molecule type" value="Genomic_DNA"/>
</dbReference>
<dbReference type="FunFam" id="1.10.10.10:FF:000001">
    <property type="entry name" value="LysR family transcriptional regulator"/>
    <property type="match status" value="1"/>
</dbReference>
<dbReference type="Pfam" id="PF03466">
    <property type="entry name" value="LysR_substrate"/>
    <property type="match status" value="1"/>
</dbReference>
<organism evidence="6 7">
    <name type="scientific">Photobacterium indicum</name>
    <dbReference type="NCBI Taxonomy" id="81447"/>
    <lineage>
        <taxon>Bacteria</taxon>
        <taxon>Pseudomonadati</taxon>
        <taxon>Pseudomonadota</taxon>
        <taxon>Gammaproteobacteria</taxon>
        <taxon>Vibrionales</taxon>
        <taxon>Vibrionaceae</taxon>
        <taxon>Photobacterium</taxon>
    </lineage>
</organism>
<evidence type="ECO:0000256" key="4">
    <source>
        <dbReference type="ARBA" id="ARBA00023163"/>
    </source>
</evidence>
<dbReference type="CDD" id="cd08422">
    <property type="entry name" value="PBP2_CrgA_like"/>
    <property type="match status" value="1"/>
</dbReference>
<dbReference type="Gene3D" id="3.40.190.290">
    <property type="match status" value="1"/>
</dbReference>
<dbReference type="InterPro" id="IPR036390">
    <property type="entry name" value="WH_DNA-bd_sf"/>
</dbReference>
<dbReference type="InterPro" id="IPR058163">
    <property type="entry name" value="LysR-type_TF_proteobact-type"/>
</dbReference>
<dbReference type="InterPro" id="IPR036388">
    <property type="entry name" value="WH-like_DNA-bd_sf"/>
</dbReference>
<dbReference type="InterPro" id="IPR000847">
    <property type="entry name" value="LysR_HTH_N"/>
</dbReference>
<dbReference type="SUPFAM" id="SSF53850">
    <property type="entry name" value="Periplasmic binding protein-like II"/>
    <property type="match status" value="1"/>
</dbReference>
<dbReference type="Gene3D" id="1.10.10.10">
    <property type="entry name" value="Winged helix-like DNA-binding domain superfamily/Winged helix DNA-binding domain"/>
    <property type="match status" value="1"/>
</dbReference>
<dbReference type="GO" id="GO:0006351">
    <property type="term" value="P:DNA-templated transcription"/>
    <property type="evidence" value="ECO:0007669"/>
    <property type="project" value="TreeGrafter"/>
</dbReference>
<dbReference type="PRINTS" id="PR00039">
    <property type="entry name" value="HTHLYSR"/>
</dbReference>
<dbReference type="GO" id="GO:0003700">
    <property type="term" value="F:DNA-binding transcription factor activity"/>
    <property type="evidence" value="ECO:0007669"/>
    <property type="project" value="InterPro"/>
</dbReference>
<dbReference type="PROSITE" id="PS50931">
    <property type="entry name" value="HTH_LYSR"/>
    <property type="match status" value="1"/>
</dbReference>
<dbReference type="PANTHER" id="PTHR30537">
    <property type="entry name" value="HTH-TYPE TRANSCRIPTIONAL REGULATOR"/>
    <property type="match status" value="1"/>
</dbReference>
<comment type="caution">
    <text evidence="6">The sequence shown here is derived from an EMBL/GenBank/DDBJ whole genome shotgun (WGS) entry which is preliminary data.</text>
</comment>
<dbReference type="Pfam" id="PF00126">
    <property type="entry name" value="HTH_1"/>
    <property type="match status" value="1"/>
</dbReference>
<comment type="similarity">
    <text evidence="1">Belongs to the LysR transcriptional regulatory family.</text>
</comment>
<keyword evidence="7" id="KW-1185">Reference proteome</keyword>
<feature type="domain" description="HTH lysR-type" evidence="5">
    <location>
        <begin position="1"/>
        <end position="58"/>
    </location>
</feature>
<keyword evidence="4" id="KW-0804">Transcription</keyword>
<evidence type="ECO:0000313" key="7">
    <source>
        <dbReference type="Proteomes" id="UP000241803"/>
    </source>
</evidence>
<dbReference type="AlphaFoldDB" id="A0A2T3L9I9"/>
<dbReference type="Proteomes" id="UP000241803">
    <property type="component" value="Unassembled WGS sequence"/>
</dbReference>
<evidence type="ECO:0000256" key="3">
    <source>
        <dbReference type="ARBA" id="ARBA00023125"/>
    </source>
</evidence>
<sequence>MNTADLELFVRTADIGNITAAAVQLDMSPAAASAALKRLEKQLGIELFIRSTRQLRITAEGERFLLHCRQALSSLDDAKASITEMKGEIAGEVRLSVSSDLGRNLILPWLDEVMDNNPKLSFQLSIGDSLADFYMDKVDVALRYGQPEDSTMVAFKLATVDRVICASPDYIATYGAPKKPEDLLQHNCLLYQLGSKTYNQWELVSKNSGNTISNTDDSIKSRSKIKVSSNRMCNDGDIVKRWAVAGKGIALKSRLDLSHDLNAGRVIELMPGYYVEPTSLWLICPNRKQVTPAILLLRDLLREKCQALLATTK</sequence>
<dbReference type="PANTHER" id="PTHR30537:SF21">
    <property type="entry name" value="HTH-TYPE TRANSCRIPTIONAL REGULATOR SINR-RELATED"/>
    <property type="match status" value="1"/>
</dbReference>
<evidence type="ECO:0000256" key="2">
    <source>
        <dbReference type="ARBA" id="ARBA00023015"/>
    </source>
</evidence>
<name>A0A2T3L9I9_9GAMM</name>
<reference evidence="6 7" key="1">
    <citation type="submission" date="2018-03" db="EMBL/GenBank/DDBJ databases">
        <title>Whole genome sequencing of Histamine producing bacteria.</title>
        <authorList>
            <person name="Butler K."/>
        </authorList>
    </citation>
    <scope>NUCLEOTIDE SEQUENCE [LARGE SCALE GENOMIC DNA]</scope>
    <source>
        <strain evidence="6 7">ATCC 19614</strain>
    </source>
</reference>